<organism evidence="7 8">
    <name type="scientific">Rotaria sordida</name>
    <dbReference type="NCBI Taxonomy" id="392033"/>
    <lineage>
        <taxon>Eukaryota</taxon>
        <taxon>Metazoa</taxon>
        <taxon>Spiralia</taxon>
        <taxon>Gnathifera</taxon>
        <taxon>Rotifera</taxon>
        <taxon>Eurotatoria</taxon>
        <taxon>Bdelloidea</taxon>
        <taxon>Philodinida</taxon>
        <taxon>Philodinidae</taxon>
        <taxon>Rotaria</taxon>
    </lineage>
</organism>
<evidence type="ECO:0000313" key="7">
    <source>
        <dbReference type="EMBL" id="CAF1420298.1"/>
    </source>
</evidence>
<dbReference type="EMBL" id="CAJNOU010003978">
    <property type="protein sequence ID" value="CAF1420298.1"/>
    <property type="molecule type" value="Genomic_DNA"/>
</dbReference>
<comment type="caution">
    <text evidence="7">The sequence shown here is derived from an EMBL/GenBank/DDBJ whole genome shotgun (WGS) entry which is preliminary data.</text>
</comment>
<feature type="coiled-coil region" evidence="5">
    <location>
        <begin position="91"/>
        <end position="138"/>
    </location>
</feature>
<evidence type="ECO:0000256" key="1">
    <source>
        <dbReference type="ARBA" id="ARBA00004370"/>
    </source>
</evidence>
<name>A0A815M6F8_9BILA</name>
<dbReference type="InterPro" id="IPR026847">
    <property type="entry name" value="VPS13"/>
</dbReference>
<gene>
    <name evidence="7" type="ORF">SEV965_LOCUS32269</name>
</gene>
<evidence type="ECO:0000313" key="8">
    <source>
        <dbReference type="Proteomes" id="UP000663889"/>
    </source>
</evidence>
<keyword evidence="5" id="KW-0175">Coiled coil</keyword>
<feature type="domain" description="VASt" evidence="6">
    <location>
        <begin position="484"/>
        <end position="603"/>
    </location>
</feature>
<comment type="subcellular location">
    <subcellularLocation>
        <location evidence="1">Membrane</location>
    </subcellularLocation>
</comment>
<dbReference type="GO" id="GO:0006623">
    <property type="term" value="P:protein targeting to vacuole"/>
    <property type="evidence" value="ECO:0007669"/>
    <property type="project" value="TreeGrafter"/>
</dbReference>
<evidence type="ECO:0000256" key="3">
    <source>
        <dbReference type="ARBA" id="ARBA00022448"/>
    </source>
</evidence>
<dbReference type="Pfam" id="PF12624">
    <property type="entry name" value="VPS13_N"/>
    <property type="match status" value="1"/>
</dbReference>
<sequence length="603" mass="71858">MVFEKFVVHLLDKYLSDYIENLDYKKLKVDIWSGNVILENLYLKPNALADLNLPITITIGYLKKLALQIPWKNLYTHPTKLTIDGLYVHVIPKIEIEYNAKQDEKEQHEAKMKEVNKIEKLRKDKEAFEDINNIEKDNDTFSARMKLQIMQNLELLIHNIHIVYEDKTTKPNHPFAFGITLNYITFQTTNKGWIPTIIKENSPVIYKLGELNALSIYWNTNIKSNSNLPRNEIIKNLQTKIAVDTDQVSKDMTYIFRPFNVKTKLIMTMKPRQQKFERPMFYITIDLGHISLNLNRAQYLDILDLLEFQGHITAKLKYIKYRPQKFDKTIEKWIFAYNAILNEKIKPRLECYKWENIKKHLEYCREYRYIYVQELTGKITDEQKQRTEELEKKLDVFNLTYIRQRAQLENIQVDHDEDNNNKVILHDIINQSNKKKKKKRRRNSTLTIDHTIASVNNNIEINIQTSLTENCIIYRSKCPCDTHYNKQLIEHNYDLPVDKLFDLIFGSNEFVRTYRKAQHFFDQTETEWLINEETNYYERILDYKVPFETRLLGKSTIITREKQTRFHHVPGSHYVVETEVCNQGIKFSDTFALIIRCCLIEKS</sequence>
<dbReference type="InterPro" id="IPR026854">
    <property type="entry name" value="VPS13_N"/>
</dbReference>
<evidence type="ECO:0000259" key="6">
    <source>
        <dbReference type="PROSITE" id="PS51778"/>
    </source>
</evidence>
<evidence type="ECO:0000256" key="2">
    <source>
        <dbReference type="ARBA" id="ARBA00006545"/>
    </source>
</evidence>
<dbReference type="InterPro" id="IPR031968">
    <property type="entry name" value="VASt"/>
</dbReference>
<evidence type="ECO:0000256" key="4">
    <source>
        <dbReference type="ARBA" id="ARBA00023136"/>
    </source>
</evidence>
<keyword evidence="4" id="KW-0472">Membrane</keyword>
<dbReference type="AlphaFoldDB" id="A0A815M6F8"/>
<comment type="similarity">
    <text evidence="2">Belongs to the VPS13 family.</text>
</comment>
<proteinExistence type="inferred from homology"/>
<dbReference type="GO" id="GO:0045053">
    <property type="term" value="P:protein retention in Golgi apparatus"/>
    <property type="evidence" value="ECO:0007669"/>
    <property type="project" value="TreeGrafter"/>
</dbReference>
<evidence type="ECO:0000256" key="5">
    <source>
        <dbReference type="SAM" id="Coils"/>
    </source>
</evidence>
<accession>A0A815M6F8</accession>
<dbReference type="GO" id="GO:0016020">
    <property type="term" value="C:membrane"/>
    <property type="evidence" value="ECO:0007669"/>
    <property type="project" value="UniProtKB-SubCell"/>
</dbReference>
<keyword evidence="3" id="KW-0813">Transport</keyword>
<dbReference type="Proteomes" id="UP000663889">
    <property type="component" value="Unassembled WGS sequence"/>
</dbReference>
<dbReference type="PROSITE" id="PS51778">
    <property type="entry name" value="VAST"/>
    <property type="match status" value="1"/>
</dbReference>
<dbReference type="PANTHER" id="PTHR16166">
    <property type="entry name" value="VACUOLAR PROTEIN SORTING-ASSOCIATED PROTEIN VPS13"/>
    <property type="match status" value="1"/>
</dbReference>
<reference evidence="7" key="1">
    <citation type="submission" date="2021-02" db="EMBL/GenBank/DDBJ databases">
        <authorList>
            <person name="Nowell W R."/>
        </authorList>
    </citation>
    <scope>NUCLEOTIDE SEQUENCE</scope>
</reference>
<protein>
    <recommendedName>
        <fullName evidence="6">VASt domain-containing protein</fullName>
    </recommendedName>
</protein>
<dbReference type="PANTHER" id="PTHR16166:SF93">
    <property type="entry name" value="INTERMEMBRANE LIPID TRANSFER PROTEIN VPS13"/>
    <property type="match status" value="1"/>
</dbReference>